<dbReference type="Proteomes" id="UP000257039">
    <property type="component" value="Unassembled WGS sequence"/>
</dbReference>
<feature type="transmembrane region" description="Helical" evidence="1">
    <location>
        <begin position="58"/>
        <end position="77"/>
    </location>
</feature>
<feature type="transmembrane region" description="Helical" evidence="1">
    <location>
        <begin position="127"/>
        <end position="154"/>
    </location>
</feature>
<keyword evidence="1" id="KW-0472">Membrane</keyword>
<reference evidence="2 3" key="1">
    <citation type="submission" date="2017-04" db="EMBL/GenBank/DDBJ databases">
        <title>Draft genome sequence of Zooshikella ganghwensis VG4 isolated from Red Sea sediments.</title>
        <authorList>
            <person name="Rehman Z."/>
            <person name="Alam I."/>
            <person name="Kamau A."/>
            <person name="Bajic V."/>
            <person name="Leiknes T."/>
        </authorList>
    </citation>
    <scope>NUCLEOTIDE SEQUENCE [LARGE SCALE GENOMIC DNA]</scope>
    <source>
        <strain evidence="2 3">VG4</strain>
    </source>
</reference>
<gene>
    <name evidence="2" type="ORF">B9G39_04760</name>
</gene>
<dbReference type="AlphaFoldDB" id="A0A4P9VKE0"/>
<comment type="caution">
    <text evidence="2">The sequence shown here is derived from an EMBL/GenBank/DDBJ whole genome shotgun (WGS) entry which is preliminary data.</text>
</comment>
<dbReference type="EMBL" id="NDXW01000001">
    <property type="protein sequence ID" value="RDH42814.1"/>
    <property type="molecule type" value="Genomic_DNA"/>
</dbReference>
<evidence type="ECO:0000256" key="1">
    <source>
        <dbReference type="SAM" id="Phobius"/>
    </source>
</evidence>
<keyword evidence="3" id="KW-1185">Reference proteome</keyword>
<keyword evidence="1" id="KW-1133">Transmembrane helix</keyword>
<protein>
    <submittedName>
        <fullName evidence="2">Uncharacterized protein</fullName>
    </submittedName>
</protein>
<evidence type="ECO:0000313" key="3">
    <source>
        <dbReference type="Proteomes" id="UP000257039"/>
    </source>
</evidence>
<accession>A0A4P9VKE0</accession>
<organism evidence="2 3">
    <name type="scientific">Zooshikella ganghwensis</name>
    <dbReference type="NCBI Taxonomy" id="202772"/>
    <lineage>
        <taxon>Bacteria</taxon>
        <taxon>Pseudomonadati</taxon>
        <taxon>Pseudomonadota</taxon>
        <taxon>Gammaproteobacteria</taxon>
        <taxon>Oceanospirillales</taxon>
        <taxon>Zooshikellaceae</taxon>
        <taxon>Zooshikella</taxon>
    </lineage>
</organism>
<sequence length="155" mass="17554">MTYTIPDEPTPSTLAKLAVRPMWPLFALMFVNTGVSWLWFIANSFFQGSPYLKKEVAWIALGLAGSCLGVFAIATALSQGFIDESMIPYLLIILTVWKLGISYKIFVLQNNSFELFEYFQESVSNGAIPFIAMVIIFQQISLYQLLPSYIYLVLR</sequence>
<dbReference type="RefSeq" id="WP_027707709.1">
    <property type="nucleotide sequence ID" value="NZ_NDXW01000001.1"/>
</dbReference>
<feature type="transmembrane region" description="Helical" evidence="1">
    <location>
        <begin position="89"/>
        <end position="107"/>
    </location>
</feature>
<evidence type="ECO:0000313" key="2">
    <source>
        <dbReference type="EMBL" id="RDH42814.1"/>
    </source>
</evidence>
<name>A0A4P9VKE0_9GAMM</name>
<proteinExistence type="predicted"/>
<keyword evidence="1" id="KW-0812">Transmembrane</keyword>
<feature type="transmembrane region" description="Helical" evidence="1">
    <location>
        <begin position="25"/>
        <end position="46"/>
    </location>
</feature>